<evidence type="ECO:0000259" key="1">
    <source>
        <dbReference type="Pfam" id="PF09995"/>
    </source>
</evidence>
<gene>
    <name evidence="2" type="ORF">NONO_c28920</name>
</gene>
<dbReference type="eggNOG" id="COG3662">
    <property type="taxonomic scope" value="Bacteria"/>
</dbReference>
<reference evidence="2 3" key="1">
    <citation type="journal article" date="2014" name="Appl. Environ. Microbiol.">
        <title>Insights into the Microbial Degradation of Rubber and Gutta-Percha by Analysis of the Complete Genome of Nocardia nova SH22a.</title>
        <authorList>
            <person name="Luo Q."/>
            <person name="Hiessl S."/>
            <person name="Poehlein A."/>
            <person name="Daniel R."/>
            <person name="Steinbuchel A."/>
        </authorList>
    </citation>
    <scope>NUCLEOTIDE SEQUENCE [LARGE SCALE GENOMIC DNA]</scope>
    <source>
        <strain evidence="2">SH22a</strain>
    </source>
</reference>
<keyword evidence="3" id="KW-1185">Reference proteome</keyword>
<dbReference type="GO" id="GO:0016491">
    <property type="term" value="F:oxidoreductase activity"/>
    <property type="evidence" value="ECO:0007669"/>
    <property type="project" value="InterPro"/>
</dbReference>
<proteinExistence type="predicted"/>
<dbReference type="PATRIC" id="fig|1415166.3.peg.2964"/>
<dbReference type="RefSeq" id="WP_025349145.1">
    <property type="nucleotide sequence ID" value="NZ_CP006850.1"/>
</dbReference>
<dbReference type="Proteomes" id="UP000019150">
    <property type="component" value="Chromosome"/>
</dbReference>
<name>W5TKA8_9NOCA</name>
<dbReference type="AlphaFoldDB" id="W5TKA8"/>
<protein>
    <recommendedName>
        <fullName evidence="1">ER-bound oxygenase mpaB/mpaB'/Rubber oxygenase catalytic domain-containing protein</fullName>
    </recommendedName>
</protein>
<feature type="domain" description="ER-bound oxygenase mpaB/mpaB'/Rubber oxygenase catalytic" evidence="1">
    <location>
        <begin position="22"/>
        <end position="252"/>
    </location>
</feature>
<organism evidence="2 3">
    <name type="scientific">Nocardia nova SH22a</name>
    <dbReference type="NCBI Taxonomy" id="1415166"/>
    <lineage>
        <taxon>Bacteria</taxon>
        <taxon>Bacillati</taxon>
        <taxon>Actinomycetota</taxon>
        <taxon>Actinomycetes</taxon>
        <taxon>Mycobacteriales</taxon>
        <taxon>Nocardiaceae</taxon>
        <taxon>Nocardia</taxon>
    </lineage>
</organism>
<dbReference type="PANTHER" id="PTHR36151">
    <property type="entry name" value="BLR2777 PROTEIN"/>
    <property type="match status" value="1"/>
</dbReference>
<dbReference type="OrthoDB" id="3422701at2"/>
<dbReference type="InterPro" id="IPR018713">
    <property type="entry name" value="MPAB/Lcp_cat_dom"/>
</dbReference>
<dbReference type="PANTHER" id="PTHR36151:SF3">
    <property type="entry name" value="ER-BOUND OXYGENASE MPAB_MPAB'_RUBBER OXYGENASE CATALYTIC DOMAIN-CONTAINING PROTEIN"/>
    <property type="match status" value="1"/>
</dbReference>
<dbReference type="STRING" id="1415166.NONO_c28920"/>
<evidence type="ECO:0000313" key="2">
    <source>
        <dbReference type="EMBL" id="AHH17681.1"/>
    </source>
</evidence>
<sequence length="286" mass="33138">MEQQVRPEGAPEVAGLDPEQRRRYMAGPAALLGGPANVIMQLGLPQVGRGVIESTVETGQYALRPRKRGRTTLTYLAVAMLGTDEDRVAYRDAVNSAHRQVRSRPESPVRYNAFDPTLQLWVAACIYRGVADSMSLFYGRIEDNLLDEFYRESARFGTTLQVPERLWPSDRAAFAQYWDSMLDKVSYDDEVRGYLLEQVVDLGPYRRYERVLFRRVNRFFTTGFLPQRFRDELGLSWSPARQWVFEAVMRGIGGVLRLLPQRWRAYPFDRYLEDMRRRREAGKPLV</sequence>
<evidence type="ECO:0000313" key="3">
    <source>
        <dbReference type="Proteomes" id="UP000019150"/>
    </source>
</evidence>
<dbReference type="HOGENOM" id="CLU_059206_3_0_11"/>
<dbReference type="Pfam" id="PF09995">
    <property type="entry name" value="MPAB_Lcp_cat"/>
    <property type="match status" value="1"/>
</dbReference>
<dbReference type="KEGG" id="nno:NONO_c28920"/>
<dbReference type="EMBL" id="CP006850">
    <property type="protein sequence ID" value="AHH17681.1"/>
    <property type="molecule type" value="Genomic_DNA"/>
</dbReference>
<accession>W5TKA8</accession>